<proteinExistence type="predicted"/>
<evidence type="ECO:0000313" key="2">
    <source>
        <dbReference type="Proteomes" id="UP000824120"/>
    </source>
</evidence>
<sequence length="91" mass="10759">MYKNFMAFENENIQINTTSTNRVKKYTQEVETRLSSWNDIKQEKLNHMWEAVEGGKDGNSPDLATIFFETRKKCNKLVEPKVIEKYVRLVN</sequence>
<name>A0A9J5Z8N5_SOLCO</name>
<organism evidence="1 2">
    <name type="scientific">Solanum commersonii</name>
    <name type="common">Commerson's wild potato</name>
    <name type="synonym">Commerson's nightshade</name>
    <dbReference type="NCBI Taxonomy" id="4109"/>
    <lineage>
        <taxon>Eukaryota</taxon>
        <taxon>Viridiplantae</taxon>
        <taxon>Streptophyta</taxon>
        <taxon>Embryophyta</taxon>
        <taxon>Tracheophyta</taxon>
        <taxon>Spermatophyta</taxon>
        <taxon>Magnoliopsida</taxon>
        <taxon>eudicotyledons</taxon>
        <taxon>Gunneridae</taxon>
        <taxon>Pentapetalae</taxon>
        <taxon>asterids</taxon>
        <taxon>lamiids</taxon>
        <taxon>Solanales</taxon>
        <taxon>Solanaceae</taxon>
        <taxon>Solanoideae</taxon>
        <taxon>Solaneae</taxon>
        <taxon>Solanum</taxon>
    </lineage>
</organism>
<dbReference type="Proteomes" id="UP000824120">
    <property type="component" value="Chromosome 5"/>
</dbReference>
<dbReference type="EMBL" id="JACXVP010000005">
    <property type="protein sequence ID" value="KAG5607318.1"/>
    <property type="molecule type" value="Genomic_DNA"/>
</dbReference>
<accession>A0A9J5Z8N5</accession>
<dbReference type="AlphaFoldDB" id="A0A9J5Z8N5"/>
<evidence type="ECO:0000313" key="1">
    <source>
        <dbReference type="EMBL" id="KAG5607318.1"/>
    </source>
</evidence>
<comment type="caution">
    <text evidence="1">The sequence shown here is derived from an EMBL/GenBank/DDBJ whole genome shotgun (WGS) entry which is preliminary data.</text>
</comment>
<keyword evidence="2" id="KW-1185">Reference proteome</keyword>
<reference evidence="1 2" key="1">
    <citation type="submission" date="2020-09" db="EMBL/GenBank/DDBJ databases">
        <title>De no assembly of potato wild relative species, Solanum commersonii.</title>
        <authorList>
            <person name="Cho K."/>
        </authorList>
    </citation>
    <scope>NUCLEOTIDE SEQUENCE [LARGE SCALE GENOMIC DNA]</scope>
    <source>
        <strain evidence="1">LZ3.2</strain>
        <tissue evidence="1">Leaf</tissue>
    </source>
</reference>
<gene>
    <name evidence="1" type="ORF">H5410_028810</name>
</gene>
<protein>
    <submittedName>
        <fullName evidence="1">Uncharacterized protein</fullName>
    </submittedName>
</protein>